<comment type="caution">
    <text evidence="4">The sequence shown here is derived from an EMBL/GenBank/DDBJ whole genome shotgun (WGS) entry which is preliminary data.</text>
</comment>
<dbReference type="InterPro" id="IPR012341">
    <property type="entry name" value="6hp_glycosidase-like_sf"/>
</dbReference>
<dbReference type="InterPro" id="IPR045582">
    <property type="entry name" value="Trehalase-like_N"/>
</dbReference>
<organism evidence="4 5">
    <name type="scientific">Nakamurella leprariae</name>
    <dbReference type="NCBI Taxonomy" id="2803911"/>
    <lineage>
        <taxon>Bacteria</taxon>
        <taxon>Bacillati</taxon>
        <taxon>Actinomycetota</taxon>
        <taxon>Actinomycetes</taxon>
        <taxon>Nakamurellales</taxon>
        <taxon>Nakamurellaceae</taxon>
        <taxon>Nakamurella</taxon>
    </lineage>
</organism>
<dbReference type="AlphaFoldDB" id="A0A939BW35"/>
<feature type="domain" description="Trehalase-like N-terminal" evidence="3">
    <location>
        <begin position="38"/>
        <end position="139"/>
    </location>
</feature>
<sequence>MTTDAGPQDPPRSAARPPGRFLASPAAPEWAALRTYGAIGDGRTVGLVARDGRIDWLPLPDLNSPPAFAAILDRDNGGWIELRPVDADAMTVHREYVDGTNVLSTTWTGPAGQVRVTDSMNSGIAGRLPWSELARRIEGLRGAVPMRWRVAPGTALGTATPWRQDTVHGHVLRLDGVTMAVRLLGDMDVALGEQDVAGEFVATAGSRYLVGLVATDAEPLHLNPPEEVDAGIERTIDSWQRWSRTFSAGGRGGRAAAHPDGDPALRGTTEPGTARPEEHGSSTDAAGEASGHDRPGGEFADAVLRSALALKLLIHAPHGSIAAAATTSLPESWDGGKNWDYRYAWVRDMAYTLNALFRYGVREDTHAAVSWLLRTIRADGPELSVFYEMDGSRPRGHHYPELPGWRDIGPVVVGNAASTQLQLGVFGDLFDIVRLAVLNEHLIDADTGRILAAIADRTCDVWIRPDAGMWELHEERHYTSSKLGCWQALRCASDLADRGQIPGDPSRWRSEADRIAAWVREHCWDDERGAYVWYPGTQDLDASVLLHAISGFDTGPRMSSTIDAVLAELGDGPLLYRYSGMAQEEGAFVACSFWGVAALAAVGRAEEGRELMRRLVPMANDVGLFAEMIDPRDGAFMGNLPQALSHLALLQAAMSLEDPPPAPPGD</sequence>
<dbReference type="Pfam" id="PF19291">
    <property type="entry name" value="TREH_N"/>
    <property type="match status" value="1"/>
</dbReference>
<evidence type="ECO:0000313" key="5">
    <source>
        <dbReference type="Proteomes" id="UP000663792"/>
    </source>
</evidence>
<dbReference type="Pfam" id="PF00723">
    <property type="entry name" value="Glyco_hydro_15"/>
    <property type="match status" value="1"/>
</dbReference>
<dbReference type="Proteomes" id="UP000663792">
    <property type="component" value="Unassembled WGS sequence"/>
</dbReference>
<keyword evidence="4" id="KW-0378">Hydrolase</keyword>
<dbReference type="GO" id="GO:0004553">
    <property type="term" value="F:hydrolase activity, hydrolyzing O-glycosyl compounds"/>
    <property type="evidence" value="ECO:0007669"/>
    <property type="project" value="TreeGrafter"/>
</dbReference>
<protein>
    <submittedName>
        <fullName evidence="4">Glycoside hydrolase family 15 protein</fullName>
    </submittedName>
</protein>
<feature type="region of interest" description="Disordered" evidence="1">
    <location>
        <begin position="248"/>
        <end position="297"/>
    </location>
</feature>
<proteinExistence type="predicted"/>
<dbReference type="InterPro" id="IPR011613">
    <property type="entry name" value="GH15-like"/>
</dbReference>
<feature type="domain" description="GH15-like" evidence="2">
    <location>
        <begin position="299"/>
        <end position="653"/>
    </location>
</feature>
<name>A0A939BW35_9ACTN</name>
<dbReference type="SUPFAM" id="SSF48208">
    <property type="entry name" value="Six-hairpin glycosidases"/>
    <property type="match status" value="1"/>
</dbReference>
<dbReference type="Gene3D" id="1.50.10.10">
    <property type="match status" value="1"/>
</dbReference>
<evidence type="ECO:0000259" key="2">
    <source>
        <dbReference type="Pfam" id="PF00723"/>
    </source>
</evidence>
<reference evidence="4" key="1">
    <citation type="submission" date="2021-01" db="EMBL/GenBank/DDBJ databases">
        <title>YIM 132084 draft genome.</title>
        <authorList>
            <person name="An D."/>
        </authorList>
    </citation>
    <scope>NUCLEOTIDE SEQUENCE</scope>
    <source>
        <strain evidence="4">YIM 132084</strain>
    </source>
</reference>
<gene>
    <name evidence="4" type="ORF">JL106_07555</name>
</gene>
<evidence type="ECO:0000259" key="3">
    <source>
        <dbReference type="Pfam" id="PF19291"/>
    </source>
</evidence>
<dbReference type="RefSeq" id="WP_205260104.1">
    <property type="nucleotide sequence ID" value="NZ_JAERWK010000010.1"/>
</dbReference>
<dbReference type="InterPro" id="IPR008928">
    <property type="entry name" value="6-hairpin_glycosidase_sf"/>
</dbReference>
<dbReference type="GO" id="GO:0005975">
    <property type="term" value="P:carbohydrate metabolic process"/>
    <property type="evidence" value="ECO:0007669"/>
    <property type="project" value="InterPro"/>
</dbReference>
<dbReference type="EMBL" id="JAERWK010000010">
    <property type="protein sequence ID" value="MBM9467138.1"/>
    <property type="molecule type" value="Genomic_DNA"/>
</dbReference>
<dbReference type="PANTHER" id="PTHR31616">
    <property type="entry name" value="TREHALASE"/>
    <property type="match status" value="1"/>
</dbReference>
<evidence type="ECO:0000256" key="1">
    <source>
        <dbReference type="SAM" id="MobiDB-lite"/>
    </source>
</evidence>
<accession>A0A939BW35</accession>
<evidence type="ECO:0000313" key="4">
    <source>
        <dbReference type="EMBL" id="MBM9467138.1"/>
    </source>
</evidence>
<keyword evidence="5" id="KW-1185">Reference proteome</keyword>
<dbReference type="PANTHER" id="PTHR31616:SF0">
    <property type="entry name" value="GLUCAN 1,4-ALPHA-GLUCOSIDASE"/>
    <property type="match status" value="1"/>
</dbReference>
<feature type="region of interest" description="Disordered" evidence="1">
    <location>
        <begin position="1"/>
        <end position="21"/>
    </location>
</feature>